<dbReference type="Proteomes" id="UP000593818">
    <property type="component" value="Chromosome"/>
</dbReference>
<proteinExistence type="predicted"/>
<reference evidence="2 3" key="1">
    <citation type="submission" date="2020-10" db="EMBL/GenBank/DDBJ databases">
        <title>Whole genome sequence of oil-degrading bacteria Rhodococcus pyridinivorans strain 5Ap.</title>
        <authorList>
            <person name="Akhremchuk A.E."/>
            <person name="Valentovich L.N."/>
            <person name="Charniauskaya M.I."/>
            <person name="Bukliarevich H.A."/>
            <person name="Titok M.A."/>
        </authorList>
    </citation>
    <scope>NUCLEOTIDE SEQUENCE [LARGE SCALE GENOMIC DNA]</scope>
    <source>
        <strain evidence="2 3">5Ap</strain>
    </source>
</reference>
<organism evidence="2 3">
    <name type="scientific">Rhodococcus pyridinivorans</name>
    <dbReference type="NCBI Taxonomy" id="103816"/>
    <lineage>
        <taxon>Bacteria</taxon>
        <taxon>Bacillati</taxon>
        <taxon>Actinomycetota</taxon>
        <taxon>Actinomycetes</taxon>
        <taxon>Mycobacteriales</taxon>
        <taxon>Nocardiaceae</taxon>
        <taxon>Rhodococcus</taxon>
    </lineage>
</organism>
<accession>A0A7M2XJQ5</accession>
<name>A0A7M2XJQ5_9NOCA</name>
<evidence type="ECO:0000313" key="3">
    <source>
        <dbReference type="Proteomes" id="UP000593818"/>
    </source>
</evidence>
<evidence type="ECO:0000313" key="2">
    <source>
        <dbReference type="EMBL" id="QOV97623.1"/>
    </source>
</evidence>
<dbReference type="EMBL" id="CP063450">
    <property type="protein sequence ID" value="QOV97623.1"/>
    <property type="molecule type" value="Genomic_DNA"/>
</dbReference>
<keyword evidence="3" id="KW-1185">Reference proteome</keyword>
<gene>
    <name evidence="2" type="ORF">INP59_17015</name>
</gene>
<dbReference type="AlphaFoldDB" id="A0A7M2XJQ5"/>
<dbReference type="RefSeq" id="WP_193902405.1">
    <property type="nucleotide sequence ID" value="NZ_CP063450.1"/>
</dbReference>
<protein>
    <submittedName>
        <fullName evidence="2">Uncharacterized protein</fullName>
    </submittedName>
</protein>
<feature type="region of interest" description="Disordered" evidence="1">
    <location>
        <begin position="28"/>
        <end position="65"/>
    </location>
</feature>
<evidence type="ECO:0000256" key="1">
    <source>
        <dbReference type="SAM" id="MobiDB-lite"/>
    </source>
</evidence>
<sequence>MSYDEQRAFLGLPRVDLVAGGRAAVYPRQSGKDSGSVRETFGRPDWKAHVPPPVPKARPSRDPRADLDKEIVIAADGLSIGGRRFPGVIAKDSLHVEPICDAPGLWRVDLSLLTTTPPRFIGTRLVEADGCEVKLRSGRWECVLDHRYHRDADLIDRLNGFKIGRT</sequence>